<proteinExistence type="predicted"/>
<comment type="caution">
    <text evidence="1">The sequence shown here is derived from an EMBL/GenBank/DDBJ whole genome shotgun (WGS) entry which is preliminary data.</text>
</comment>
<dbReference type="AlphaFoldDB" id="A0A1Y2JRA0"/>
<reference evidence="1 2" key="1">
    <citation type="submission" date="2017-03" db="EMBL/GenBank/DDBJ databases">
        <title>Whole genome sequences of fourteen strains of Bradyrhizobium canariense and one strain of Bradyrhizobium japonicum isolated from Lupinus (Papilionoideae: Genisteae) species in Algeria.</title>
        <authorList>
            <person name="Crovadore J."/>
            <person name="Chekireb D."/>
            <person name="Brachmann A."/>
            <person name="Chablais R."/>
            <person name="Cochard B."/>
            <person name="Lefort F."/>
        </authorList>
    </citation>
    <scope>NUCLEOTIDE SEQUENCE [LARGE SCALE GENOMIC DNA]</scope>
    <source>
        <strain evidence="1 2">UBMA197</strain>
    </source>
</reference>
<accession>A0A1Y2JRA0</accession>
<gene>
    <name evidence="1" type="ORF">BSZ19_19240</name>
</gene>
<sequence>MKILNMRPCSGGRRFASIDVEIAPGVRAMDVSVIRKTDGSLRVFGHSLTFDRTVADGLARAAVAVGECQYERR</sequence>
<organism evidence="1 2">
    <name type="scientific">Bradyrhizobium japonicum</name>
    <dbReference type="NCBI Taxonomy" id="375"/>
    <lineage>
        <taxon>Bacteria</taxon>
        <taxon>Pseudomonadati</taxon>
        <taxon>Pseudomonadota</taxon>
        <taxon>Alphaproteobacteria</taxon>
        <taxon>Hyphomicrobiales</taxon>
        <taxon>Nitrobacteraceae</taxon>
        <taxon>Bradyrhizobium</taxon>
    </lineage>
</organism>
<name>A0A1Y2JRA0_BRAJP</name>
<evidence type="ECO:0000313" key="1">
    <source>
        <dbReference type="EMBL" id="OSJ32432.1"/>
    </source>
</evidence>
<dbReference type="EMBL" id="NAFL01000249">
    <property type="protein sequence ID" value="OSJ32432.1"/>
    <property type="molecule type" value="Genomic_DNA"/>
</dbReference>
<protein>
    <submittedName>
        <fullName evidence="1">Uncharacterized protein</fullName>
    </submittedName>
</protein>
<evidence type="ECO:0000313" key="2">
    <source>
        <dbReference type="Proteomes" id="UP000193335"/>
    </source>
</evidence>
<dbReference type="Proteomes" id="UP000193335">
    <property type="component" value="Unassembled WGS sequence"/>
</dbReference>